<name>A0A9J6GJR9_HAELO</name>
<sequence>MQVALPSTSNSGKMTVQVEGNDISPEEMYTAGWKEITTSRITRRQQQQREAASASEAGKVITAKKEAITASRTRSTAIKAARMSALPRDNIKIVMRPRGGFNVAKLGLVEVAAPFHLEVSPGGKNEDILCVNARQDIIVICTTDDERANRYTQVKELTIRGQHYEVWTYITAPHDTAKGVNRGIPPSETPEEIHVKIVNRNNPSTTVY</sequence>
<gene>
    <name evidence="1" type="ORF">HPB48_007513</name>
</gene>
<dbReference type="AlphaFoldDB" id="A0A9J6GJR9"/>
<dbReference type="Proteomes" id="UP000821853">
    <property type="component" value="Chromosome 5"/>
</dbReference>
<accession>A0A9J6GJR9</accession>
<evidence type="ECO:0000313" key="1">
    <source>
        <dbReference type="EMBL" id="KAH9375073.1"/>
    </source>
</evidence>
<evidence type="ECO:0000313" key="2">
    <source>
        <dbReference type="Proteomes" id="UP000821853"/>
    </source>
</evidence>
<organism evidence="1 2">
    <name type="scientific">Haemaphysalis longicornis</name>
    <name type="common">Bush tick</name>
    <dbReference type="NCBI Taxonomy" id="44386"/>
    <lineage>
        <taxon>Eukaryota</taxon>
        <taxon>Metazoa</taxon>
        <taxon>Ecdysozoa</taxon>
        <taxon>Arthropoda</taxon>
        <taxon>Chelicerata</taxon>
        <taxon>Arachnida</taxon>
        <taxon>Acari</taxon>
        <taxon>Parasitiformes</taxon>
        <taxon>Ixodida</taxon>
        <taxon>Ixodoidea</taxon>
        <taxon>Ixodidae</taxon>
        <taxon>Haemaphysalinae</taxon>
        <taxon>Haemaphysalis</taxon>
    </lineage>
</organism>
<reference evidence="1 2" key="1">
    <citation type="journal article" date="2020" name="Cell">
        <title>Large-Scale Comparative Analyses of Tick Genomes Elucidate Their Genetic Diversity and Vector Capacities.</title>
        <authorList>
            <consortium name="Tick Genome and Microbiome Consortium (TIGMIC)"/>
            <person name="Jia N."/>
            <person name="Wang J."/>
            <person name="Shi W."/>
            <person name="Du L."/>
            <person name="Sun Y."/>
            <person name="Zhan W."/>
            <person name="Jiang J.F."/>
            <person name="Wang Q."/>
            <person name="Zhang B."/>
            <person name="Ji P."/>
            <person name="Bell-Sakyi L."/>
            <person name="Cui X.M."/>
            <person name="Yuan T.T."/>
            <person name="Jiang B.G."/>
            <person name="Yang W.F."/>
            <person name="Lam T.T."/>
            <person name="Chang Q.C."/>
            <person name="Ding S.J."/>
            <person name="Wang X.J."/>
            <person name="Zhu J.G."/>
            <person name="Ruan X.D."/>
            <person name="Zhao L."/>
            <person name="Wei J.T."/>
            <person name="Ye R.Z."/>
            <person name="Que T.C."/>
            <person name="Du C.H."/>
            <person name="Zhou Y.H."/>
            <person name="Cheng J.X."/>
            <person name="Dai P.F."/>
            <person name="Guo W.B."/>
            <person name="Han X.H."/>
            <person name="Huang E.J."/>
            <person name="Li L.F."/>
            <person name="Wei W."/>
            <person name="Gao Y.C."/>
            <person name="Liu J.Z."/>
            <person name="Shao H.Z."/>
            <person name="Wang X."/>
            <person name="Wang C.C."/>
            <person name="Yang T.C."/>
            <person name="Huo Q.B."/>
            <person name="Li W."/>
            <person name="Chen H.Y."/>
            <person name="Chen S.E."/>
            <person name="Zhou L.G."/>
            <person name="Ni X.B."/>
            <person name="Tian J.H."/>
            <person name="Sheng Y."/>
            <person name="Liu T."/>
            <person name="Pan Y.S."/>
            <person name="Xia L.Y."/>
            <person name="Li J."/>
            <person name="Zhao F."/>
            <person name="Cao W.C."/>
        </authorList>
    </citation>
    <scope>NUCLEOTIDE SEQUENCE [LARGE SCALE GENOMIC DNA]</scope>
    <source>
        <strain evidence="1">HaeL-2018</strain>
    </source>
</reference>
<comment type="caution">
    <text evidence="1">The sequence shown here is derived from an EMBL/GenBank/DDBJ whole genome shotgun (WGS) entry which is preliminary data.</text>
</comment>
<dbReference type="EMBL" id="JABSTR010000007">
    <property type="protein sequence ID" value="KAH9375073.1"/>
    <property type="molecule type" value="Genomic_DNA"/>
</dbReference>
<dbReference type="VEuPathDB" id="VectorBase:HLOH_045536"/>
<proteinExistence type="predicted"/>
<protein>
    <submittedName>
        <fullName evidence="1">Uncharacterized protein</fullName>
    </submittedName>
</protein>
<keyword evidence="2" id="KW-1185">Reference proteome</keyword>